<sequence length="191" mass="20363">MTNEKIIKIVGIYDREEQAVGAVEELKSQGYHQEEISMITNNREMLEKLGIDKPTRSKMNEGAKTGAATGSLIGGLAGLLAGFGAFTIPGIGPILAAGPIAAAFVGGSAGIGVGGITGALIGLGIPEEEANRYEKEMQQEKILVIVEKQITKPLIKPMDHTASERELTEVDPSKEIPKRSAMDQVDPSRYF</sequence>
<keyword evidence="2" id="KW-0812">Transmembrane</keyword>
<evidence type="ECO:0000256" key="2">
    <source>
        <dbReference type="SAM" id="Phobius"/>
    </source>
</evidence>
<keyword evidence="2" id="KW-1133">Transmembrane helix</keyword>
<dbReference type="InterPro" id="IPR052948">
    <property type="entry name" value="Low_temp-induced_all0457"/>
</dbReference>
<dbReference type="PANTHER" id="PTHR36109:SF2">
    <property type="entry name" value="MEMBRANE PROTEIN"/>
    <property type="match status" value="1"/>
</dbReference>
<organism evidence="4 5">
    <name type="scientific">Mesobacillus maritimus</name>
    <dbReference type="NCBI Taxonomy" id="1643336"/>
    <lineage>
        <taxon>Bacteria</taxon>
        <taxon>Bacillati</taxon>
        <taxon>Bacillota</taxon>
        <taxon>Bacilli</taxon>
        <taxon>Bacillales</taxon>
        <taxon>Bacillaceae</taxon>
        <taxon>Mesobacillus</taxon>
    </lineage>
</organism>
<evidence type="ECO:0000259" key="3">
    <source>
        <dbReference type="Pfam" id="PF11181"/>
    </source>
</evidence>
<dbReference type="Pfam" id="PF11181">
    <property type="entry name" value="YflT"/>
    <property type="match status" value="1"/>
</dbReference>
<feature type="region of interest" description="Disordered" evidence="1">
    <location>
        <begin position="156"/>
        <end position="191"/>
    </location>
</feature>
<evidence type="ECO:0000313" key="5">
    <source>
        <dbReference type="Proteomes" id="UP000769780"/>
    </source>
</evidence>
<dbReference type="EMBL" id="JACWFH010000033">
    <property type="protein sequence ID" value="MBY0099188.1"/>
    <property type="molecule type" value="Genomic_DNA"/>
</dbReference>
<proteinExistence type="predicted"/>
<reference evidence="4 5" key="1">
    <citation type="submission" date="2020-07" db="EMBL/GenBank/DDBJ databases">
        <title>Fungal Genomes of the International Space Station.</title>
        <authorList>
            <person name="Seuylemezian A."/>
            <person name="Singh N.K."/>
            <person name="Wood J."/>
            <person name="Venkateswaran K."/>
        </authorList>
    </citation>
    <scope>NUCLEOTIDE SEQUENCE [LARGE SCALE GENOMIC DNA]</scope>
    <source>
        <strain evidence="4 5">PL-B2</strain>
    </source>
</reference>
<evidence type="ECO:0000313" key="4">
    <source>
        <dbReference type="EMBL" id="MBY0099188.1"/>
    </source>
</evidence>
<name>A0ABS7KAD6_9BACI</name>
<protein>
    <submittedName>
        <fullName evidence="4">General stress protein</fullName>
    </submittedName>
</protein>
<dbReference type="PANTHER" id="PTHR36109">
    <property type="entry name" value="MEMBRANE PROTEIN-RELATED"/>
    <property type="match status" value="1"/>
</dbReference>
<comment type="caution">
    <text evidence="4">The sequence shown here is derived from an EMBL/GenBank/DDBJ whole genome shotgun (WGS) entry which is preliminary data.</text>
</comment>
<accession>A0ABS7KAD6</accession>
<dbReference type="Proteomes" id="UP000769780">
    <property type="component" value="Unassembled WGS sequence"/>
</dbReference>
<feature type="domain" description="General stress protein 17M-like" evidence="3">
    <location>
        <begin position="9"/>
        <end position="80"/>
    </location>
</feature>
<feature type="transmembrane region" description="Helical" evidence="2">
    <location>
        <begin position="100"/>
        <end position="125"/>
    </location>
</feature>
<evidence type="ECO:0000256" key="1">
    <source>
        <dbReference type="SAM" id="MobiDB-lite"/>
    </source>
</evidence>
<gene>
    <name evidence="4" type="ORF">H0185_20690</name>
</gene>
<dbReference type="RefSeq" id="WP_221875405.1">
    <property type="nucleotide sequence ID" value="NZ_JACWFH010000033.1"/>
</dbReference>
<keyword evidence="5" id="KW-1185">Reference proteome</keyword>
<feature type="transmembrane region" description="Helical" evidence="2">
    <location>
        <begin position="66"/>
        <end position="88"/>
    </location>
</feature>
<feature type="compositionally biased region" description="Basic and acidic residues" evidence="1">
    <location>
        <begin position="157"/>
        <end position="181"/>
    </location>
</feature>
<keyword evidence="2" id="KW-0472">Membrane</keyword>
<dbReference type="InterPro" id="IPR025889">
    <property type="entry name" value="GSP17M-like_dom"/>
</dbReference>